<protein>
    <submittedName>
        <fullName evidence="1">Uncharacterized protein</fullName>
    </submittedName>
</protein>
<organism evidence="1 2">
    <name type="scientific">Trichomonas vaginalis (strain ATCC PRA-98 / G3)</name>
    <dbReference type="NCBI Taxonomy" id="412133"/>
    <lineage>
        <taxon>Eukaryota</taxon>
        <taxon>Metamonada</taxon>
        <taxon>Parabasalia</taxon>
        <taxon>Trichomonadida</taxon>
        <taxon>Trichomonadidae</taxon>
        <taxon>Trichomonas</taxon>
    </lineage>
</organism>
<dbReference type="AlphaFoldDB" id="A2EIX9"/>
<dbReference type="VEuPathDB" id="TrichDB:TVAG_204750"/>
<keyword evidence="2" id="KW-1185">Reference proteome</keyword>
<proteinExistence type="predicted"/>
<evidence type="ECO:0000313" key="1">
    <source>
        <dbReference type="EMBL" id="EAY07369.1"/>
    </source>
</evidence>
<evidence type="ECO:0000313" key="2">
    <source>
        <dbReference type="Proteomes" id="UP000001542"/>
    </source>
</evidence>
<dbReference type="EMBL" id="DS113401">
    <property type="protein sequence ID" value="EAY07369.1"/>
    <property type="molecule type" value="Genomic_DNA"/>
</dbReference>
<dbReference type="KEGG" id="tva:4765245"/>
<sequence>MHSFNFCLDQMNFSNAYEKRKKENVHIQLNIKSHCLFDKKQFLDNLVFDTNIVSTYNNTSELFDFKAKGQISDIKLYINPDFIFIINSFLPTIMKIITNEEFIKSFRRFVQTIKKLLNFKRETSFKLTYGTIQTVIGDENLGFGFNASLTPFVIKESPETGHIVKFGMKNVDLYSLLNLTEKSYTKIESIKTKFTKNLNIIQSKNITGNLSLRIYDLVRPILETIDELRKIGKVPLGFPDNKYMCKVENIDVNFLDYGHENVIFDIKIPKISMNLAGYTRALAIHVPSIVSNQGEKNIFEISELLFAYRMNESLKSVEMKTKDFYYKLLKEQILEPYEEVDINIPLFKISYDTLNFHFDKDFIPLIMNNLQPLKKYIKKIDDIPAIINEISQNIQQNSQNNLEKPRAVQDLKKHCRVTVEA</sequence>
<gene>
    <name evidence="1" type="ORF">TVAG_204750</name>
</gene>
<accession>A2EIX9</accession>
<dbReference type="Proteomes" id="UP000001542">
    <property type="component" value="Unassembled WGS sequence"/>
</dbReference>
<name>A2EIX9_TRIV3</name>
<dbReference type="InParanoid" id="A2EIX9"/>
<dbReference type="RefSeq" id="XP_001319592.1">
    <property type="nucleotide sequence ID" value="XM_001319557.1"/>
</dbReference>
<dbReference type="VEuPathDB" id="TrichDB:TVAGG3_0661490"/>
<reference evidence="1" key="1">
    <citation type="submission" date="2006-10" db="EMBL/GenBank/DDBJ databases">
        <authorList>
            <person name="Amadeo P."/>
            <person name="Zhao Q."/>
            <person name="Wortman J."/>
            <person name="Fraser-Liggett C."/>
            <person name="Carlton J."/>
        </authorList>
    </citation>
    <scope>NUCLEOTIDE SEQUENCE</scope>
    <source>
        <strain evidence="1">G3</strain>
    </source>
</reference>
<reference evidence="1" key="2">
    <citation type="journal article" date="2007" name="Science">
        <title>Draft genome sequence of the sexually transmitted pathogen Trichomonas vaginalis.</title>
        <authorList>
            <person name="Carlton J.M."/>
            <person name="Hirt R.P."/>
            <person name="Silva J.C."/>
            <person name="Delcher A.L."/>
            <person name="Schatz M."/>
            <person name="Zhao Q."/>
            <person name="Wortman J.R."/>
            <person name="Bidwell S.L."/>
            <person name="Alsmark U.C.M."/>
            <person name="Besteiro S."/>
            <person name="Sicheritz-Ponten T."/>
            <person name="Noel C.J."/>
            <person name="Dacks J.B."/>
            <person name="Foster P.G."/>
            <person name="Simillion C."/>
            <person name="Van de Peer Y."/>
            <person name="Miranda-Saavedra D."/>
            <person name="Barton G.J."/>
            <person name="Westrop G.D."/>
            <person name="Mueller S."/>
            <person name="Dessi D."/>
            <person name="Fiori P.L."/>
            <person name="Ren Q."/>
            <person name="Paulsen I."/>
            <person name="Zhang H."/>
            <person name="Bastida-Corcuera F.D."/>
            <person name="Simoes-Barbosa A."/>
            <person name="Brown M.T."/>
            <person name="Hayes R.D."/>
            <person name="Mukherjee M."/>
            <person name="Okumura C.Y."/>
            <person name="Schneider R."/>
            <person name="Smith A.J."/>
            <person name="Vanacova S."/>
            <person name="Villalvazo M."/>
            <person name="Haas B.J."/>
            <person name="Pertea M."/>
            <person name="Feldblyum T.V."/>
            <person name="Utterback T.R."/>
            <person name="Shu C.L."/>
            <person name="Osoegawa K."/>
            <person name="de Jong P.J."/>
            <person name="Hrdy I."/>
            <person name="Horvathova L."/>
            <person name="Zubacova Z."/>
            <person name="Dolezal P."/>
            <person name="Malik S.B."/>
            <person name="Logsdon J.M. Jr."/>
            <person name="Henze K."/>
            <person name="Gupta A."/>
            <person name="Wang C.C."/>
            <person name="Dunne R.L."/>
            <person name="Upcroft J.A."/>
            <person name="Upcroft P."/>
            <person name="White O."/>
            <person name="Salzberg S.L."/>
            <person name="Tang P."/>
            <person name="Chiu C.-H."/>
            <person name="Lee Y.-S."/>
            <person name="Embley T.M."/>
            <person name="Coombs G.H."/>
            <person name="Mottram J.C."/>
            <person name="Tachezy J."/>
            <person name="Fraser-Liggett C.M."/>
            <person name="Johnson P.J."/>
        </authorList>
    </citation>
    <scope>NUCLEOTIDE SEQUENCE [LARGE SCALE GENOMIC DNA]</scope>
    <source>
        <strain evidence="1">G3</strain>
    </source>
</reference>